<evidence type="ECO:0000256" key="3">
    <source>
        <dbReference type="ARBA" id="ARBA00023163"/>
    </source>
</evidence>
<dbReference type="SUPFAM" id="SSF46785">
    <property type="entry name" value="Winged helix' DNA-binding domain"/>
    <property type="match status" value="1"/>
</dbReference>
<dbReference type="InterPro" id="IPR036390">
    <property type="entry name" value="WH_DNA-bd_sf"/>
</dbReference>
<feature type="domain" description="HTH deoR-type" evidence="4">
    <location>
        <begin position="12"/>
        <end position="67"/>
    </location>
</feature>
<comment type="caution">
    <text evidence="5">The sequence shown here is derived from an EMBL/GenBank/DDBJ whole genome shotgun (WGS) entry which is preliminary data.</text>
</comment>
<dbReference type="SMART" id="SM00420">
    <property type="entry name" value="HTH_DEOR"/>
    <property type="match status" value="1"/>
</dbReference>
<gene>
    <name evidence="5" type="ORF">ABUE31_01825</name>
</gene>
<dbReference type="Gene3D" id="3.40.50.1360">
    <property type="match status" value="1"/>
</dbReference>
<accession>A0ABV3QUH5</accession>
<keyword evidence="6" id="KW-1185">Reference proteome</keyword>
<dbReference type="Pfam" id="PF08220">
    <property type="entry name" value="HTH_DeoR"/>
    <property type="match status" value="1"/>
</dbReference>
<evidence type="ECO:0000313" key="6">
    <source>
        <dbReference type="Proteomes" id="UP001556196"/>
    </source>
</evidence>
<dbReference type="InterPro" id="IPR018356">
    <property type="entry name" value="Tscrpt_reg_HTH_DeoR_CS"/>
</dbReference>
<dbReference type="InterPro" id="IPR037171">
    <property type="entry name" value="NagB/RpiA_transferase-like"/>
</dbReference>
<dbReference type="EMBL" id="JBFOCI010000001">
    <property type="protein sequence ID" value="MEW9804721.1"/>
    <property type="molecule type" value="Genomic_DNA"/>
</dbReference>
<dbReference type="PANTHER" id="PTHR30363">
    <property type="entry name" value="HTH-TYPE TRANSCRIPTIONAL REGULATOR SRLR-RELATED"/>
    <property type="match status" value="1"/>
</dbReference>
<dbReference type="InterPro" id="IPR036388">
    <property type="entry name" value="WH-like_DNA-bd_sf"/>
</dbReference>
<dbReference type="PANTHER" id="PTHR30363:SF44">
    <property type="entry name" value="AGA OPERON TRANSCRIPTIONAL REPRESSOR-RELATED"/>
    <property type="match status" value="1"/>
</dbReference>
<protein>
    <submittedName>
        <fullName evidence="5">DeoR/GlpR family DNA-binding transcription regulator</fullName>
    </submittedName>
</protein>
<keyword evidence="3" id="KW-0804">Transcription</keyword>
<dbReference type="InterPro" id="IPR050313">
    <property type="entry name" value="Carb_Metab_HTH_regulators"/>
</dbReference>
<dbReference type="Gene3D" id="1.10.10.10">
    <property type="entry name" value="Winged helix-like DNA-binding domain superfamily/Winged helix DNA-binding domain"/>
    <property type="match status" value="1"/>
</dbReference>
<dbReference type="PROSITE" id="PS51000">
    <property type="entry name" value="HTH_DEOR_2"/>
    <property type="match status" value="1"/>
</dbReference>
<dbReference type="PRINTS" id="PR00037">
    <property type="entry name" value="HTHLACR"/>
</dbReference>
<name>A0ABV3QUH5_9HYPH</name>
<evidence type="ECO:0000259" key="4">
    <source>
        <dbReference type="PROSITE" id="PS51000"/>
    </source>
</evidence>
<dbReference type="SMART" id="SM01134">
    <property type="entry name" value="DeoRC"/>
    <property type="match status" value="1"/>
</dbReference>
<keyword evidence="1" id="KW-0805">Transcription regulation</keyword>
<dbReference type="GO" id="GO:0003677">
    <property type="term" value="F:DNA binding"/>
    <property type="evidence" value="ECO:0007669"/>
    <property type="project" value="UniProtKB-KW"/>
</dbReference>
<dbReference type="PROSITE" id="PS00894">
    <property type="entry name" value="HTH_DEOR_1"/>
    <property type="match status" value="1"/>
</dbReference>
<dbReference type="InterPro" id="IPR014036">
    <property type="entry name" value="DeoR-like_C"/>
</dbReference>
<dbReference type="Proteomes" id="UP001556196">
    <property type="component" value="Unassembled WGS sequence"/>
</dbReference>
<reference evidence="5 6" key="1">
    <citation type="submission" date="2024-06" db="EMBL/GenBank/DDBJ databases">
        <authorList>
            <person name="Tuo L."/>
        </authorList>
    </citation>
    <scope>NUCLEOTIDE SEQUENCE [LARGE SCALE GENOMIC DNA]</scope>
    <source>
        <strain evidence="5 6">ZMM04-5</strain>
    </source>
</reference>
<evidence type="ECO:0000256" key="2">
    <source>
        <dbReference type="ARBA" id="ARBA00023125"/>
    </source>
</evidence>
<dbReference type="InterPro" id="IPR001034">
    <property type="entry name" value="DeoR_HTH"/>
</dbReference>
<evidence type="ECO:0000313" key="5">
    <source>
        <dbReference type="EMBL" id="MEW9804721.1"/>
    </source>
</evidence>
<evidence type="ECO:0000256" key="1">
    <source>
        <dbReference type="ARBA" id="ARBA00023015"/>
    </source>
</evidence>
<dbReference type="Pfam" id="PF00455">
    <property type="entry name" value="DeoRC"/>
    <property type="match status" value="1"/>
</dbReference>
<keyword evidence="2 5" id="KW-0238">DNA-binding</keyword>
<sequence length="261" mass="29387">MEDSDAPQMSKAEQRRSEIIRILMESGSAQIKDLATTLGVSLMTIHRDLNDLHDQGLVRRIRGAVSVEKSMLFESSYLYRARQHVEEKRRLARAAVAHLEPGNAIVWDDSSTTFHVCDFIEQVTPITVITNALPVMEQLRDKQDVELIGLGGKFHRGYNGFFGMACERAIRSYHVDVALMSTTTIQGLSLFTQDENVVRTKQAMIEIARKKILMVDESKFHFSALNYVADVSVFDVVLVSNSVDKSVVERMKQAGIKLELV</sequence>
<dbReference type="RefSeq" id="WP_367781847.1">
    <property type="nucleotide sequence ID" value="NZ_JBFOCH010000006.1"/>
</dbReference>
<dbReference type="SUPFAM" id="SSF100950">
    <property type="entry name" value="NagB/RpiA/CoA transferase-like"/>
    <property type="match status" value="1"/>
</dbReference>
<proteinExistence type="predicted"/>
<organism evidence="5 6">
    <name type="scientific">Mesorhizobium marinum</name>
    <dbReference type="NCBI Taxonomy" id="3228790"/>
    <lineage>
        <taxon>Bacteria</taxon>
        <taxon>Pseudomonadati</taxon>
        <taxon>Pseudomonadota</taxon>
        <taxon>Alphaproteobacteria</taxon>
        <taxon>Hyphomicrobiales</taxon>
        <taxon>Phyllobacteriaceae</taxon>
        <taxon>Mesorhizobium</taxon>
    </lineage>
</organism>